<reference evidence="1" key="1">
    <citation type="submission" date="2019-03" db="EMBL/GenBank/DDBJ databases">
        <title>Single cell metagenomics reveals metabolic interactions within the superorganism composed of flagellate Streblomastix strix and complex community of Bacteroidetes bacteria on its surface.</title>
        <authorList>
            <person name="Treitli S.C."/>
            <person name="Kolisko M."/>
            <person name="Husnik F."/>
            <person name="Keeling P."/>
            <person name="Hampl V."/>
        </authorList>
    </citation>
    <scope>NUCLEOTIDE SEQUENCE</scope>
    <source>
        <strain evidence="1">STM</strain>
    </source>
</reference>
<gene>
    <name evidence="1" type="ORF">EZS27_034083</name>
</gene>
<dbReference type="EMBL" id="SNRY01005244">
    <property type="protein sequence ID" value="KAA6315458.1"/>
    <property type="molecule type" value="Genomic_DNA"/>
</dbReference>
<proteinExistence type="predicted"/>
<evidence type="ECO:0008006" key="2">
    <source>
        <dbReference type="Google" id="ProtNLM"/>
    </source>
</evidence>
<comment type="caution">
    <text evidence="1">The sequence shown here is derived from an EMBL/GenBank/DDBJ whole genome shotgun (WGS) entry which is preliminary data.</text>
</comment>
<dbReference type="AlphaFoldDB" id="A0A5J4Q361"/>
<accession>A0A5J4Q361</accession>
<sequence length="128" mass="14471">MGLPKDAPVKEPLVNKMISLLEKAGYEIIFPENMDNLCCGTIWESKGMPKIADQKAKELEAAFHKASEAGKYPVLCDQSPCLHRMREAIKTMPLYEPVEFICTFLKDRLTFVPTDKPVALHITCSMRK</sequence>
<feature type="non-terminal residue" evidence="1">
    <location>
        <position position="128"/>
    </location>
</feature>
<organism evidence="1">
    <name type="scientific">termite gut metagenome</name>
    <dbReference type="NCBI Taxonomy" id="433724"/>
    <lineage>
        <taxon>unclassified sequences</taxon>
        <taxon>metagenomes</taxon>
        <taxon>organismal metagenomes</taxon>
    </lineage>
</organism>
<evidence type="ECO:0000313" key="1">
    <source>
        <dbReference type="EMBL" id="KAA6315458.1"/>
    </source>
</evidence>
<name>A0A5J4Q361_9ZZZZ</name>
<protein>
    <recommendedName>
        <fullName evidence="2">Lactate utilization protein A</fullName>
    </recommendedName>
</protein>